<protein>
    <submittedName>
        <fullName evidence="1">Uncharacterized protein</fullName>
    </submittedName>
</protein>
<gene>
    <name evidence="1" type="ORF">LCGC14_1647420</name>
</gene>
<sequence>MSNNWRVKDNPTKLPDELWFIYMGYLKGYFNSFKEAVRSYEKDLRDPFCLIFPSVVEITGAEFIKKYLINGDSNV</sequence>
<comment type="caution">
    <text evidence="1">The sequence shown here is derived from an EMBL/GenBank/DDBJ whole genome shotgun (WGS) entry which is preliminary data.</text>
</comment>
<name>A0A0F9HXS7_9ZZZZ</name>
<proteinExistence type="predicted"/>
<dbReference type="EMBL" id="LAZR01013808">
    <property type="protein sequence ID" value="KKM20241.1"/>
    <property type="molecule type" value="Genomic_DNA"/>
</dbReference>
<organism evidence="1">
    <name type="scientific">marine sediment metagenome</name>
    <dbReference type="NCBI Taxonomy" id="412755"/>
    <lineage>
        <taxon>unclassified sequences</taxon>
        <taxon>metagenomes</taxon>
        <taxon>ecological metagenomes</taxon>
    </lineage>
</organism>
<accession>A0A0F9HXS7</accession>
<dbReference type="AlphaFoldDB" id="A0A0F9HXS7"/>
<reference evidence="1" key="1">
    <citation type="journal article" date="2015" name="Nature">
        <title>Complex archaea that bridge the gap between prokaryotes and eukaryotes.</title>
        <authorList>
            <person name="Spang A."/>
            <person name="Saw J.H."/>
            <person name="Jorgensen S.L."/>
            <person name="Zaremba-Niedzwiedzka K."/>
            <person name="Martijn J."/>
            <person name="Lind A.E."/>
            <person name="van Eijk R."/>
            <person name="Schleper C."/>
            <person name="Guy L."/>
            <person name="Ettema T.J."/>
        </authorList>
    </citation>
    <scope>NUCLEOTIDE SEQUENCE</scope>
</reference>
<evidence type="ECO:0000313" key="1">
    <source>
        <dbReference type="EMBL" id="KKM20241.1"/>
    </source>
</evidence>